<reference evidence="3" key="2">
    <citation type="journal article" date="2020" name="Plant J.">
        <title>Transposons played a major role in the diversification between the closely related almond and peach genomes: results from the almond genome sequence.</title>
        <authorList>
            <person name="Alioto T."/>
            <person name="Alexiou K.G."/>
            <person name="Bardil A."/>
            <person name="Barteri F."/>
            <person name="Castanera R."/>
            <person name="Cruz F."/>
            <person name="Dhingra A."/>
            <person name="Duval H."/>
            <person name="Fernandez I Marti A."/>
            <person name="Frias L."/>
            <person name="Galan B."/>
            <person name="Garcia J.L."/>
            <person name="Howad W."/>
            <person name="Gomez-Garrido J."/>
            <person name="Gut M."/>
            <person name="Julca I."/>
            <person name="Morata J."/>
            <person name="Puigdomenech P."/>
            <person name="Ribeca P."/>
            <person name="Rubio Cabetas M.J."/>
            <person name="Vlasova A."/>
            <person name="Wirthensohn M."/>
            <person name="Garcia-Mas J."/>
            <person name="Gabaldon T."/>
            <person name="Casacuberta J.M."/>
            <person name="Arus P."/>
        </authorList>
    </citation>
    <scope>NUCLEOTIDE SEQUENCE [LARGE SCALE GENOMIC DNA]</scope>
    <source>
        <strain evidence="3">cv. Texas</strain>
    </source>
</reference>
<name>A0A5E4ETA9_PRUDU</name>
<dbReference type="OMA" id="EHHHAVP"/>
<protein>
    <submittedName>
        <fullName evidence="2">PREDICTED: PRUPE_4G161400</fullName>
    </submittedName>
</protein>
<evidence type="ECO:0000313" key="3">
    <source>
        <dbReference type="Proteomes" id="UP000327085"/>
    </source>
</evidence>
<dbReference type="InParanoid" id="A0A5E4ETA9"/>
<evidence type="ECO:0000313" key="2">
    <source>
        <dbReference type="EMBL" id="VVA18997.1"/>
    </source>
</evidence>
<gene>
    <name evidence="2" type="ORF">ALMOND_2B023232</name>
    <name evidence="1" type="ORF">L3X38_023095</name>
</gene>
<dbReference type="Proteomes" id="UP001054821">
    <property type="component" value="Chromosome 4"/>
</dbReference>
<reference evidence="2" key="1">
    <citation type="submission" date="2019-07" db="EMBL/GenBank/DDBJ databases">
        <authorList>
            <person name="Alioto T."/>
            <person name="Alioto T."/>
            <person name="Gomez Garrido J."/>
        </authorList>
    </citation>
    <scope>NUCLEOTIDE SEQUENCE</scope>
</reference>
<dbReference type="EMBL" id="JAJFAZ020000004">
    <property type="protein sequence ID" value="KAI5332966.1"/>
    <property type="molecule type" value="Genomic_DNA"/>
</dbReference>
<keyword evidence="4" id="KW-1185">Reference proteome</keyword>
<proteinExistence type="predicted"/>
<dbReference type="Proteomes" id="UP000327085">
    <property type="component" value="Chromosome 4"/>
</dbReference>
<organism evidence="2 3">
    <name type="scientific">Prunus dulcis</name>
    <name type="common">Almond</name>
    <name type="synonym">Amygdalus dulcis</name>
    <dbReference type="NCBI Taxonomy" id="3755"/>
    <lineage>
        <taxon>Eukaryota</taxon>
        <taxon>Viridiplantae</taxon>
        <taxon>Streptophyta</taxon>
        <taxon>Embryophyta</taxon>
        <taxon>Tracheophyta</taxon>
        <taxon>Spermatophyta</taxon>
        <taxon>Magnoliopsida</taxon>
        <taxon>eudicotyledons</taxon>
        <taxon>Gunneridae</taxon>
        <taxon>Pentapetalae</taxon>
        <taxon>rosids</taxon>
        <taxon>fabids</taxon>
        <taxon>Rosales</taxon>
        <taxon>Rosaceae</taxon>
        <taxon>Amygdaloideae</taxon>
        <taxon>Amygdaleae</taxon>
        <taxon>Prunus</taxon>
    </lineage>
</organism>
<dbReference type="EMBL" id="CABIKO010000033">
    <property type="protein sequence ID" value="VVA18997.1"/>
    <property type="molecule type" value="Genomic_DNA"/>
</dbReference>
<dbReference type="AlphaFoldDB" id="A0A5E4ETA9"/>
<sequence>MVTILLCIMARLCVTLFLVLLFALAFCIPSFEARRLRTVENNEKGDELSDLGEHEHHHAVPSKINVEKQLAMTLHQLHSVNADRDRILKEAVPSPGVGHY</sequence>
<reference evidence="1 4" key="3">
    <citation type="journal article" date="2022" name="G3 (Bethesda)">
        <title>Whole-genome sequence and methylome profiling of the almond [Prunus dulcis (Mill.) D.A. Webb] cultivar 'Nonpareil'.</title>
        <authorList>
            <person name="D'Amico-Willman K.M."/>
            <person name="Ouma W.Z."/>
            <person name="Meulia T."/>
            <person name="Sideli G.M."/>
            <person name="Gradziel T.M."/>
            <person name="Fresnedo-Ramirez J."/>
        </authorList>
    </citation>
    <scope>NUCLEOTIDE SEQUENCE [LARGE SCALE GENOMIC DNA]</scope>
    <source>
        <strain evidence="1">Clone GOH B32 T37-40</strain>
    </source>
</reference>
<accession>A0A5E4ETA9</accession>
<evidence type="ECO:0000313" key="4">
    <source>
        <dbReference type="Proteomes" id="UP001054821"/>
    </source>
</evidence>
<evidence type="ECO:0000313" key="1">
    <source>
        <dbReference type="EMBL" id="KAI5332966.1"/>
    </source>
</evidence>
<dbReference type="Gramene" id="VVA18997">
    <property type="protein sequence ID" value="VVA18997"/>
    <property type="gene ID" value="Prudul26B023232"/>
</dbReference>